<dbReference type="EnsemblMetazoa" id="G828.2">
    <property type="protein sequence ID" value="G828.2:cds"/>
    <property type="gene ID" value="G828"/>
</dbReference>
<evidence type="ECO:0000313" key="5">
    <source>
        <dbReference type="Proteomes" id="UP000005408"/>
    </source>
</evidence>
<evidence type="ECO:0000259" key="3">
    <source>
        <dbReference type="PROSITE" id="PS50097"/>
    </source>
</evidence>
<reference evidence="4" key="1">
    <citation type="submission" date="2022-08" db="UniProtKB">
        <authorList>
            <consortium name="EnsemblMetazoa"/>
        </authorList>
    </citation>
    <scope>IDENTIFICATION</scope>
    <source>
        <strain evidence="4">05x7-T-G4-1.051#20</strain>
    </source>
</reference>
<dbReference type="OrthoDB" id="6418787at2759"/>
<dbReference type="Gene3D" id="1.25.40.420">
    <property type="match status" value="1"/>
</dbReference>
<dbReference type="InterPro" id="IPR000210">
    <property type="entry name" value="BTB/POZ_dom"/>
</dbReference>
<dbReference type="EnsemblMetazoa" id="G828.3">
    <property type="protein sequence ID" value="G828.3:cds"/>
    <property type="gene ID" value="G828"/>
</dbReference>
<dbReference type="SMART" id="SM00612">
    <property type="entry name" value="Kelch"/>
    <property type="match status" value="5"/>
</dbReference>
<dbReference type="InterPro" id="IPR006652">
    <property type="entry name" value="Kelch_1"/>
</dbReference>
<dbReference type="OMA" id="QEEFPCH"/>
<evidence type="ECO:0000256" key="2">
    <source>
        <dbReference type="ARBA" id="ARBA00022737"/>
    </source>
</evidence>
<dbReference type="EnsemblMetazoa" id="G828.4">
    <property type="protein sequence ID" value="G828.4:cds"/>
    <property type="gene ID" value="G828"/>
</dbReference>
<dbReference type="InterPro" id="IPR017096">
    <property type="entry name" value="BTB-kelch_protein"/>
</dbReference>
<dbReference type="InterPro" id="IPR011705">
    <property type="entry name" value="BACK"/>
</dbReference>
<evidence type="ECO:0000256" key="1">
    <source>
        <dbReference type="ARBA" id="ARBA00022441"/>
    </source>
</evidence>
<protein>
    <recommendedName>
        <fullName evidence="3">BTB domain-containing protein</fullName>
    </recommendedName>
</protein>
<dbReference type="PROSITE" id="PS50097">
    <property type="entry name" value="BTB"/>
    <property type="match status" value="1"/>
</dbReference>
<keyword evidence="1" id="KW-0880">Kelch repeat</keyword>
<sequence>MGTPNKERCFLKSVQYAPDLLKQLNNLRQEKVFTDATLCVQHEEIYCHRIILAASSPYFRAMFSHNLREGRDFRVSFQEVSPWTMKRIIDYVYTGNLEITTENAQELLSAGSLFEFPAIVAACCDFLKQQLHISNCLGIEEFAMIHSCKKLQDEAHKFVLENFSSVLECDEFLHLSLNRLKDYIASDWIEVQVEDTVYEAVMKWINYDIDERRSDLLELLEEVRLPVVDLNKLAAIEHDSLVKSMPDCLKLVLEAKEQHASIHDQHGRRRRSMQNCQVHPRPSTVATEKLVVIGGQGTRSVEMYDPQKEKWSDLPVFPKSATSYSVCAVSNSIVVTGGIFENRIISDVWKFDSVKRIWIEMPPLLKPRARHSSGVLQDRLFVLGGITYETTSSIIDLDTIESYDSKIKAWTVVGNSPFPRSLSQVVSHNEMLMEVGGLQGGVKVNTIDSYTLSENGKMKSTGEQFILPEAIQLAQIVVINGIFYIIWEDSKKMIALNPQKRTFQTLADLHYSHKYSGAAVLGEKIYLTGGLVDSRPSNVVECYDPSTDTWTIENTMKETRAFHGCVTIQL</sequence>
<dbReference type="Gene3D" id="2.120.10.80">
    <property type="entry name" value="Kelch-type beta propeller"/>
    <property type="match status" value="2"/>
</dbReference>
<dbReference type="Gene3D" id="3.30.710.10">
    <property type="entry name" value="Potassium Channel Kv1.1, Chain A"/>
    <property type="match status" value="1"/>
</dbReference>
<feature type="domain" description="BTB" evidence="3">
    <location>
        <begin position="34"/>
        <end position="101"/>
    </location>
</feature>
<dbReference type="Pfam" id="PF00651">
    <property type="entry name" value="BTB"/>
    <property type="match status" value="1"/>
</dbReference>
<dbReference type="SMART" id="SM00875">
    <property type="entry name" value="BACK"/>
    <property type="match status" value="1"/>
</dbReference>
<dbReference type="SUPFAM" id="SSF54695">
    <property type="entry name" value="POZ domain"/>
    <property type="match status" value="1"/>
</dbReference>
<keyword evidence="2" id="KW-0677">Repeat</keyword>
<dbReference type="EnsemblMetazoa" id="G828.1">
    <property type="protein sequence ID" value="G828.1:cds"/>
    <property type="gene ID" value="G828"/>
</dbReference>
<dbReference type="SUPFAM" id="SSF117281">
    <property type="entry name" value="Kelch motif"/>
    <property type="match status" value="1"/>
</dbReference>
<dbReference type="Pfam" id="PF01344">
    <property type="entry name" value="Kelch_1"/>
    <property type="match status" value="4"/>
</dbReference>
<dbReference type="Pfam" id="PF07707">
    <property type="entry name" value="BACK"/>
    <property type="match status" value="1"/>
</dbReference>
<dbReference type="PANTHER" id="PTHR45632">
    <property type="entry name" value="LD33804P"/>
    <property type="match status" value="1"/>
</dbReference>
<dbReference type="PANTHER" id="PTHR45632:SF5">
    <property type="entry name" value="KELCH-LIKE PROTEIN 22"/>
    <property type="match status" value="1"/>
</dbReference>
<dbReference type="InterPro" id="IPR011333">
    <property type="entry name" value="SKP1/BTB/POZ_sf"/>
</dbReference>
<dbReference type="PIRSF" id="PIRSF037037">
    <property type="entry name" value="Kelch-like_protein_gigaxonin"/>
    <property type="match status" value="1"/>
</dbReference>
<proteinExistence type="predicted"/>
<dbReference type="AlphaFoldDB" id="A0A8W8NUH0"/>
<dbReference type="Proteomes" id="UP000005408">
    <property type="component" value="Unassembled WGS sequence"/>
</dbReference>
<dbReference type="FunFam" id="1.25.40.420:FF:000001">
    <property type="entry name" value="Kelch-like family member 12"/>
    <property type="match status" value="1"/>
</dbReference>
<organism evidence="4 5">
    <name type="scientific">Magallana gigas</name>
    <name type="common">Pacific oyster</name>
    <name type="synonym">Crassostrea gigas</name>
    <dbReference type="NCBI Taxonomy" id="29159"/>
    <lineage>
        <taxon>Eukaryota</taxon>
        <taxon>Metazoa</taxon>
        <taxon>Spiralia</taxon>
        <taxon>Lophotrochozoa</taxon>
        <taxon>Mollusca</taxon>
        <taxon>Bivalvia</taxon>
        <taxon>Autobranchia</taxon>
        <taxon>Pteriomorphia</taxon>
        <taxon>Ostreida</taxon>
        <taxon>Ostreoidea</taxon>
        <taxon>Ostreidae</taxon>
        <taxon>Magallana</taxon>
    </lineage>
</organism>
<dbReference type="SMART" id="SM00225">
    <property type="entry name" value="BTB"/>
    <property type="match status" value="1"/>
</dbReference>
<keyword evidence="5" id="KW-1185">Reference proteome</keyword>
<evidence type="ECO:0000313" key="4">
    <source>
        <dbReference type="EnsemblMetazoa" id="G828.1:cds"/>
    </source>
</evidence>
<dbReference type="InterPro" id="IPR015915">
    <property type="entry name" value="Kelch-typ_b-propeller"/>
</dbReference>
<name>A0A8W8NUH0_MAGGI</name>
<accession>A0A8W8NUH0</accession>